<gene>
    <name evidence="1" type="ORF">ERS007739_01521</name>
</gene>
<dbReference type="AlphaFoldDB" id="A0A916LA48"/>
<dbReference type="EMBL" id="CSBK01000596">
    <property type="protein sequence ID" value="COX61682.1"/>
    <property type="molecule type" value="Genomic_DNA"/>
</dbReference>
<accession>A0A916LA48</accession>
<comment type="caution">
    <text evidence="1">The sequence shown here is derived from an EMBL/GenBank/DDBJ whole genome shotgun (WGS) entry which is preliminary data.</text>
</comment>
<evidence type="ECO:0000313" key="1">
    <source>
        <dbReference type="EMBL" id="COX61682.1"/>
    </source>
</evidence>
<evidence type="ECO:0000313" key="2">
    <source>
        <dbReference type="Proteomes" id="UP000039021"/>
    </source>
</evidence>
<sequence>MTAEASSSSTALASAIIASSSACSSVCLASVRAHCASVDRSPGIGTTRLISASIVSSAAAAAWRSAASSD</sequence>
<organism evidence="1 2">
    <name type="scientific">Mycobacterium tuberculosis</name>
    <dbReference type="NCBI Taxonomy" id="1773"/>
    <lineage>
        <taxon>Bacteria</taxon>
        <taxon>Bacillati</taxon>
        <taxon>Actinomycetota</taxon>
        <taxon>Actinomycetes</taxon>
        <taxon>Mycobacteriales</taxon>
        <taxon>Mycobacteriaceae</taxon>
        <taxon>Mycobacterium</taxon>
        <taxon>Mycobacterium tuberculosis complex</taxon>
    </lineage>
</organism>
<protein>
    <submittedName>
        <fullName evidence="1">Uncharacterized protein</fullName>
    </submittedName>
</protein>
<proteinExistence type="predicted"/>
<dbReference type="Proteomes" id="UP000039021">
    <property type="component" value="Unassembled WGS sequence"/>
</dbReference>
<name>A0A916LA48_MYCTX</name>
<reference evidence="2" key="1">
    <citation type="submission" date="2015-03" db="EMBL/GenBank/DDBJ databases">
        <authorList>
            <consortium name="Pathogen Informatics"/>
        </authorList>
    </citation>
    <scope>NUCLEOTIDE SEQUENCE [LARGE SCALE GENOMIC DNA]</scope>
    <source>
        <strain evidence="2">N09902308</strain>
    </source>
</reference>